<dbReference type="InterPro" id="IPR019734">
    <property type="entry name" value="TPR_rpt"/>
</dbReference>
<dbReference type="EMBL" id="VLKW01000009">
    <property type="protein sequence ID" value="TWI44379.1"/>
    <property type="molecule type" value="Genomic_DNA"/>
</dbReference>
<accession>A0A562PIX6</accession>
<evidence type="ECO:0000256" key="1">
    <source>
        <dbReference type="ARBA" id="ARBA00022801"/>
    </source>
</evidence>
<gene>
    <name evidence="7" type="ORF">GO485_24885</name>
    <name evidence="8" type="ORF">IP92_04328</name>
</gene>
<proteinExistence type="predicted"/>
<dbReference type="PROSITE" id="PS50005">
    <property type="entry name" value="TPR"/>
    <property type="match status" value="1"/>
</dbReference>
<dbReference type="PROSITE" id="PS50293">
    <property type="entry name" value="TPR_REGION"/>
    <property type="match status" value="1"/>
</dbReference>
<dbReference type="RefSeq" id="WP_145879016.1">
    <property type="nucleotide sequence ID" value="NZ_CP046904.1"/>
</dbReference>
<evidence type="ECO:0000313" key="8">
    <source>
        <dbReference type="EMBL" id="TWI44379.1"/>
    </source>
</evidence>
<dbReference type="InterPro" id="IPR011990">
    <property type="entry name" value="TPR-like_helical_dom_sf"/>
</dbReference>
<feature type="chain" id="PRO_5044617749" evidence="5">
    <location>
        <begin position="19"/>
        <end position="514"/>
    </location>
</feature>
<name>A0A562PIX6_9BURK</name>
<reference evidence="8 9" key="1">
    <citation type="journal article" date="2015" name="Stand. Genomic Sci.">
        <title>Genomic Encyclopedia of Bacterial and Archaeal Type Strains, Phase III: the genomes of soil and plant-associated and newly described type strains.</title>
        <authorList>
            <person name="Whitman W.B."/>
            <person name="Woyke T."/>
            <person name="Klenk H.P."/>
            <person name="Zhou Y."/>
            <person name="Lilburn T.G."/>
            <person name="Beck B.J."/>
            <person name="De Vos P."/>
            <person name="Vandamme P."/>
            <person name="Eisen J.A."/>
            <person name="Garrity G."/>
            <person name="Hugenholtz P."/>
            <person name="Kyrpides N.C."/>
        </authorList>
    </citation>
    <scope>NUCLEOTIDE SEQUENCE [LARGE SCALE GENOMIC DNA]</scope>
    <source>
        <strain evidence="8 9">CGMCC 1.10685</strain>
    </source>
</reference>
<evidence type="ECO:0000256" key="3">
    <source>
        <dbReference type="ARBA" id="ARBA00023098"/>
    </source>
</evidence>
<dbReference type="InterPro" id="IPR029058">
    <property type="entry name" value="AB_hydrolase_fold"/>
</dbReference>
<evidence type="ECO:0000313" key="10">
    <source>
        <dbReference type="Proteomes" id="UP000437862"/>
    </source>
</evidence>
<feature type="repeat" description="TPR" evidence="4">
    <location>
        <begin position="464"/>
        <end position="497"/>
    </location>
</feature>
<dbReference type="EMBL" id="CP046904">
    <property type="protein sequence ID" value="QGZ41965.1"/>
    <property type="molecule type" value="Genomic_DNA"/>
</dbReference>
<dbReference type="PANTHER" id="PTHR10272">
    <property type="entry name" value="PLATELET-ACTIVATING FACTOR ACETYLHYDROLASE"/>
    <property type="match status" value="1"/>
</dbReference>
<reference evidence="8" key="2">
    <citation type="submission" date="2019-07" db="EMBL/GenBank/DDBJ databases">
        <authorList>
            <person name="Whitman W."/>
            <person name="Huntemann M."/>
            <person name="Clum A."/>
            <person name="Pillay M."/>
            <person name="Palaniappan K."/>
            <person name="Varghese N."/>
            <person name="Mikhailova N."/>
            <person name="Stamatis D."/>
            <person name="Reddy T."/>
            <person name="Daum C."/>
            <person name="Shapiro N."/>
            <person name="Ivanova N."/>
            <person name="Kyrpides N."/>
            <person name="Woyke T."/>
        </authorList>
    </citation>
    <scope>NUCLEOTIDE SEQUENCE</scope>
    <source>
        <strain evidence="8">CGMCC 1.10685</strain>
    </source>
</reference>
<dbReference type="OrthoDB" id="9814760at2"/>
<keyword evidence="2" id="KW-0442">Lipid degradation</keyword>
<organism evidence="8 9">
    <name type="scientific">Pseudoduganella flava</name>
    <dbReference type="NCBI Taxonomy" id="871742"/>
    <lineage>
        <taxon>Bacteria</taxon>
        <taxon>Pseudomonadati</taxon>
        <taxon>Pseudomonadota</taxon>
        <taxon>Betaproteobacteria</taxon>
        <taxon>Burkholderiales</taxon>
        <taxon>Oxalobacteraceae</taxon>
        <taxon>Telluria group</taxon>
        <taxon>Pseudoduganella</taxon>
    </lineage>
</organism>
<feature type="domain" description="Xaa-Pro dipeptidyl-peptidase-like" evidence="6">
    <location>
        <begin position="132"/>
        <end position="261"/>
    </location>
</feature>
<dbReference type="SUPFAM" id="SSF53474">
    <property type="entry name" value="alpha/beta-Hydrolases"/>
    <property type="match status" value="1"/>
</dbReference>
<keyword evidence="3" id="KW-0443">Lipid metabolism</keyword>
<evidence type="ECO:0000256" key="4">
    <source>
        <dbReference type="PROSITE-ProRule" id="PRU00339"/>
    </source>
</evidence>
<dbReference type="InterPro" id="IPR000383">
    <property type="entry name" value="Xaa-Pro-like_dom"/>
</dbReference>
<feature type="signal peptide" evidence="5">
    <location>
        <begin position="1"/>
        <end position="18"/>
    </location>
</feature>
<reference evidence="7 10" key="3">
    <citation type="submission" date="2019-12" db="EMBL/GenBank/DDBJ databases">
        <title>Draft Genome Sequences of Six Type Strains of the Genus Massilia.</title>
        <authorList>
            <person name="Miess H."/>
            <person name="Frediansyah A."/>
            <person name="Goeker M."/>
            <person name="Gross H."/>
        </authorList>
    </citation>
    <scope>NUCLEOTIDE SEQUENCE [LARGE SCALE GENOMIC DNA]</scope>
    <source>
        <strain evidence="7 10">DSM 26639</strain>
    </source>
</reference>
<dbReference type="SMART" id="SM00028">
    <property type="entry name" value="TPR"/>
    <property type="match status" value="1"/>
</dbReference>
<dbReference type="GO" id="GO:0016042">
    <property type="term" value="P:lipid catabolic process"/>
    <property type="evidence" value="ECO:0007669"/>
    <property type="project" value="UniProtKB-KW"/>
</dbReference>
<evidence type="ECO:0000259" key="6">
    <source>
        <dbReference type="Pfam" id="PF02129"/>
    </source>
</evidence>
<dbReference type="Pfam" id="PF02129">
    <property type="entry name" value="Peptidase_S15"/>
    <property type="match status" value="1"/>
</dbReference>
<keyword evidence="10" id="KW-1185">Reference proteome</keyword>
<dbReference type="PANTHER" id="PTHR10272:SF0">
    <property type="entry name" value="PLATELET-ACTIVATING FACTOR ACETYLHYDROLASE"/>
    <property type="match status" value="1"/>
</dbReference>
<sequence length="514" mass="55684">MPRLLIALLFCVATAAEAATSLIPGQGSFPVGLKVVRQYDQARVYKTRVSLVTGKPTVGERARPMQMLVWYPAARSERPVTLREYVATGATEDTFDMPPAEIRRLTAQRLQQMGAAAPAQPELAQPMLATLDAPARDGKYPVIVYAPSFSAPASENADLCEYLASHGYVVLASASQGARTRSMTEDVEGLESQVADIGYLIAHAATLPQADIGRIAAMGFSWGGLANVLAAARDDRIKALISLDGSVRYYPQMVDGGKTAVPYVTPARLPVPLLFVGSAPHTIEALNRRGNSTAYSLLNQMTFSDVLVATMHPMRHSDFAATGVRLAPDSAFREYNRDEVRGAYGWMARYVLGFLDAHLKNDAQARAFLANQPVANGAPKHTISLDARPGSGAPPTRENFASQLAERGFDKAFDIYNTMQARGATFKLRSSDINSWGYELLSAGLLAESVAIFEFGTRLLPTDANLYDSLGEAQAAAGKREDAVRSYRRSLELDPNNHNAVDRLKTLESKLSAR</sequence>
<keyword evidence="5" id="KW-0732">Signal</keyword>
<evidence type="ECO:0000256" key="2">
    <source>
        <dbReference type="ARBA" id="ARBA00022963"/>
    </source>
</evidence>
<keyword evidence="1 8" id="KW-0378">Hydrolase</keyword>
<evidence type="ECO:0000313" key="9">
    <source>
        <dbReference type="Proteomes" id="UP000315112"/>
    </source>
</evidence>
<dbReference type="SUPFAM" id="SSF48452">
    <property type="entry name" value="TPR-like"/>
    <property type="match status" value="1"/>
</dbReference>
<protein>
    <submittedName>
        <fullName evidence="7 8">Dienelactone hydrolase</fullName>
    </submittedName>
</protein>
<dbReference type="Proteomes" id="UP000437862">
    <property type="component" value="Chromosome"/>
</dbReference>
<dbReference type="GO" id="GO:0003847">
    <property type="term" value="F:1-alkyl-2-acetylglycerophosphocholine esterase activity"/>
    <property type="evidence" value="ECO:0007669"/>
    <property type="project" value="TreeGrafter"/>
</dbReference>
<evidence type="ECO:0000256" key="5">
    <source>
        <dbReference type="SAM" id="SignalP"/>
    </source>
</evidence>
<keyword evidence="4" id="KW-0802">TPR repeat</keyword>
<dbReference type="Gene3D" id="3.40.50.1820">
    <property type="entry name" value="alpha/beta hydrolase"/>
    <property type="match status" value="1"/>
</dbReference>
<dbReference type="Gene3D" id="1.25.40.10">
    <property type="entry name" value="Tetratricopeptide repeat domain"/>
    <property type="match status" value="1"/>
</dbReference>
<dbReference type="AlphaFoldDB" id="A0A562PIX6"/>
<evidence type="ECO:0000313" key="7">
    <source>
        <dbReference type="EMBL" id="QGZ41965.1"/>
    </source>
</evidence>
<dbReference type="Proteomes" id="UP000315112">
    <property type="component" value="Unassembled WGS sequence"/>
</dbReference>